<reference evidence="2" key="1">
    <citation type="submission" date="2020-06" db="EMBL/GenBank/DDBJ databases">
        <authorList>
            <person name="Onetto C."/>
        </authorList>
    </citation>
    <scope>NUCLEOTIDE SEQUENCE</scope>
</reference>
<dbReference type="OrthoDB" id="3887593at2759"/>
<evidence type="ECO:0000313" key="3">
    <source>
        <dbReference type="Proteomes" id="UP000714618"/>
    </source>
</evidence>
<organism evidence="2 3">
    <name type="scientific">Aureobasidium mustum</name>
    <dbReference type="NCBI Taxonomy" id="2773714"/>
    <lineage>
        <taxon>Eukaryota</taxon>
        <taxon>Fungi</taxon>
        <taxon>Dikarya</taxon>
        <taxon>Ascomycota</taxon>
        <taxon>Pezizomycotina</taxon>
        <taxon>Dothideomycetes</taxon>
        <taxon>Dothideomycetidae</taxon>
        <taxon>Dothideales</taxon>
        <taxon>Saccotheciaceae</taxon>
        <taxon>Aureobasidium</taxon>
    </lineage>
</organism>
<keyword evidence="3" id="KW-1185">Reference proteome</keyword>
<evidence type="ECO:0000313" key="2">
    <source>
        <dbReference type="EMBL" id="CAD0101434.1"/>
    </source>
</evidence>
<dbReference type="EMBL" id="CAIJEO010000013">
    <property type="protein sequence ID" value="CAD0101434.1"/>
    <property type="molecule type" value="Genomic_DNA"/>
</dbReference>
<feature type="compositionally biased region" description="Pro residues" evidence="1">
    <location>
        <begin position="231"/>
        <end position="250"/>
    </location>
</feature>
<dbReference type="Proteomes" id="UP000714618">
    <property type="component" value="Unassembled WGS sequence"/>
</dbReference>
<feature type="region of interest" description="Disordered" evidence="1">
    <location>
        <begin position="106"/>
        <end position="250"/>
    </location>
</feature>
<sequence length="268" mass="28278">MTEYSTSSPIGAGTSDIPSTPNVPPTPSVPSSPSVSLTPDIPSTPVLPSFPSLKDEPITEDEEIFPPTPEGLSRRQYNLFKRNRKTALKTAQMMAQVIEEMDDAAEDVAAGPASPAGYKKGDFGRQARKLIKSTDKHGMLSPSTHKVVKPAIPATHNSSSNNRSNSSKGNRNSKDAISGADTVSDTEPTKNNKVPVKHNSTHGFLSTPVPKPEPVPEPPTSETVDDALGPKPEPIIPGPPTPGSSSPPAPVFWKVLWASLSAPTNPSV</sequence>
<gene>
    <name evidence="2" type="ORF">AWRI4233_LOCUS10259</name>
</gene>
<comment type="caution">
    <text evidence="2">The sequence shown here is derived from an EMBL/GenBank/DDBJ whole genome shotgun (WGS) entry which is preliminary data.</text>
</comment>
<evidence type="ECO:0000256" key="1">
    <source>
        <dbReference type="SAM" id="MobiDB-lite"/>
    </source>
</evidence>
<feature type="compositionally biased region" description="Pro residues" evidence="1">
    <location>
        <begin position="21"/>
        <end position="30"/>
    </location>
</feature>
<protein>
    <submittedName>
        <fullName evidence="2">Uncharacterized protein</fullName>
    </submittedName>
</protein>
<feature type="compositionally biased region" description="Polar residues" evidence="1">
    <location>
        <begin position="181"/>
        <end position="192"/>
    </location>
</feature>
<proteinExistence type="predicted"/>
<feature type="region of interest" description="Disordered" evidence="1">
    <location>
        <begin position="1"/>
        <end position="76"/>
    </location>
</feature>
<dbReference type="AlphaFoldDB" id="A0A9N8KA36"/>
<feature type="compositionally biased region" description="Low complexity" evidence="1">
    <location>
        <begin position="157"/>
        <end position="170"/>
    </location>
</feature>
<accession>A0A9N8KA36</accession>
<feature type="compositionally biased region" description="Pro residues" evidence="1">
    <location>
        <begin position="209"/>
        <end position="219"/>
    </location>
</feature>
<name>A0A9N8KA36_9PEZI</name>